<evidence type="ECO:0000313" key="16">
    <source>
        <dbReference type="Proteomes" id="UP000236738"/>
    </source>
</evidence>
<dbReference type="SMART" id="SM00072">
    <property type="entry name" value="GuKc"/>
    <property type="match status" value="1"/>
</dbReference>
<evidence type="ECO:0000256" key="7">
    <source>
        <dbReference type="ARBA" id="ARBA00022679"/>
    </source>
</evidence>
<keyword evidence="16" id="KW-1185">Reference proteome</keyword>
<dbReference type="HAMAP" id="MF_00328">
    <property type="entry name" value="Guanylate_kinase"/>
    <property type="match status" value="1"/>
</dbReference>
<dbReference type="GO" id="GO:0004385">
    <property type="term" value="F:GMP kinase activity"/>
    <property type="evidence" value="ECO:0007669"/>
    <property type="project" value="UniProtKB-UniRule"/>
</dbReference>
<evidence type="ECO:0000256" key="13">
    <source>
        <dbReference type="HAMAP-Rule" id="MF_00328"/>
    </source>
</evidence>
<dbReference type="PROSITE" id="PS50052">
    <property type="entry name" value="GUANYLATE_KINASE_2"/>
    <property type="match status" value="1"/>
</dbReference>
<dbReference type="NCBIfam" id="TIGR03263">
    <property type="entry name" value="guanyl_kin"/>
    <property type="match status" value="1"/>
</dbReference>
<evidence type="ECO:0000256" key="1">
    <source>
        <dbReference type="ARBA" id="ARBA00003531"/>
    </source>
</evidence>
<gene>
    <name evidence="13" type="primary">gmk</name>
    <name evidence="15" type="ORF">SAMN05421847_2552</name>
</gene>
<dbReference type="AlphaFoldDB" id="A0A1H6AQD4"/>
<keyword evidence="10 13" id="KW-0067">ATP-binding</keyword>
<dbReference type="EMBL" id="FNUS01000006">
    <property type="protein sequence ID" value="SEG50741.1"/>
    <property type="molecule type" value="Genomic_DNA"/>
</dbReference>
<keyword evidence="6 13" id="KW-0963">Cytoplasm</keyword>
<comment type="catalytic activity">
    <reaction evidence="12 13">
        <text>GMP + ATP = GDP + ADP</text>
        <dbReference type="Rhea" id="RHEA:20780"/>
        <dbReference type="ChEBI" id="CHEBI:30616"/>
        <dbReference type="ChEBI" id="CHEBI:58115"/>
        <dbReference type="ChEBI" id="CHEBI:58189"/>
        <dbReference type="ChEBI" id="CHEBI:456216"/>
        <dbReference type="EC" id="2.7.4.8"/>
    </reaction>
</comment>
<evidence type="ECO:0000256" key="8">
    <source>
        <dbReference type="ARBA" id="ARBA00022741"/>
    </source>
</evidence>
<feature type="domain" description="Guanylate kinase-like" evidence="14">
    <location>
        <begin position="2"/>
        <end position="182"/>
    </location>
</feature>
<evidence type="ECO:0000259" key="14">
    <source>
        <dbReference type="PROSITE" id="PS50052"/>
    </source>
</evidence>
<evidence type="ECO:0000256" key="4">
    <source>
        <dbReference type="ARBA" id="ARBA00012961"/>
    </source>
</evidence>
<name>A0A1H6AQD4_9FLAO</name>
<dbReference type="EC" id="2.7.4.8" evidence="4 13"/>
<comment type="similarity">
    <text evidence="3 13">Belongs to the guanylate kinase family.</text>
</comment>
<dbReference type="SUPFAM" id="SSF52540">
    <property type="entry name" value="P-loop containing nucleoside triphosphate hydrolases"/>
    <property type="match status" value="1"/>
</dbReference>
<keyword evidence="8 13" id="KW-0547">Nucleotide-binding</keyword>
<organism evidence="15 16">
    <name type="scientific">Halpernia humi</name>
    <dbReference type="NCBI Taxonomy" id="493375"/>
    <lineage>
        <taxon>Bacteria</taxon>
        <taxon>Pseudomonadati</taxon>
        <taxon>Bacteroidota</taxon>
        <taxon>Flavobacteriia</taxon>
        <taxon>Flavobacteriales</taxon>
        <taxon>Weeksellaceae</taxon>
        <taxon>Chryseobacterium group</taxon>
        <taxon>Halpernia</taxon>
    </lineage>
</organism>
<evidence type="ECO:0000256" key="10">
    <source>
        <dbReference type="ARBA" id="ARBA00022840"/>
    </source>
</evidence>
<evidence type="ECO:0000313" key="15">
    <source>
        <dbReference type="EMBL" id="SEG50741.1"/>
    </source>
</evidence>
<dbReference type="Gene3D" id="3.30.63.10">
    <property type="entry name" value="Guanylate Kinase phosphate binding domain"/>
    <property type="match status" value="1"/>
</dbReference>
<dbReference type="OrthoDB" id="9808150at2"/>
<evidence type="ECO:0000256" key="2">
    <source>
        <dbReference type="ARBA" id="ARBA00004496"/>
    </source>
</evidence>
<evidence type="ECO:0000256" key="6">
    <source>
        <dbReference type="ARBA" id="ARBA00022490"/>
    </source>
</evidence>
<evidence type="ECO:0000256" key="12">
    <source>
        <dbReference type="ARBA" id="ARBA00048594"/>
    </source>
</evidence>
<dbReference type="InterPro" id="IPR027417">
    <property type="entry name" value="P-loop_NTPase"/>
</dbReference>
<comment type="function">
    <text evidence="1 13">Essential for recycling GMP and indirectly, cGMP.</text>
</comment>
<evidence type="ECO:0000256" key="3">
    <source>
        <dbReference type="ARBA" id="ARBA00005790"/>
    </source>
</evidence>
<dbReference type="InterPro" id="IPR008144">
    <property type="entry name" value="Guanylate_kin-like_dom"/>
</dbReference>
<reference evidence="16" key="1">
    <citation type="submission" date="2016-10" db="EMBL/GenBank/DDBJ databases">
        <authorList>
            <person name="Varghese N."/>
            <person name="Submissions S."/>
        </authorList>
    </citation>
    <scope>NUCLEOTIDE SEQUENCE [LARGE SCALE GENOMIC DNA]</scope>
    <source>
        <strain evidence="16">DSM 21580</strain>
    </source>
</reference>
<sequence length="187" mass="21386">MEKVIIFSAPSGSGKTTLVKYAISAFSNLAFSVSCTTRAPRGEEIHELDYYFISPEEFKTKISANEFVEFEEVYKDKFYGTLKAEVEKNWQKNKVVIFDVDVKGGVALKKYFKDKALSIFIKPPSVEELQKRLTARGTDDAETVKTRVEKASEELMFEKQFDKVVINDNLDHAKAEIFKIISNFIEQ</sequence>
<protein>
    <recommendedName>
        <fullName evidence="5 13">Guanylate kinase</fullName>
        <ecNumber evidence="4 13">2.7.4.8</ecNumber>
    </recommendedName>
    <alternativeName>
        <fullName evidence="11 13">GMP kinase</fullName>
    </alternativeName>
</protein>
<dbReference type="PROSITE" id="PS51257">
    <property type="entry name" value="PROKAR_LIPOPROTEIN"/>
    <property type="match status" value="1"/>
</dbReference>
<evidence type="ECO:0000256" key="5">
    <source>
        <dbReference type="ARBA" id="ARBA00016296"/>
    </source>
</evidence>
<evidence type="ECO:0000256" key="11">
    <source>
        <dbReference type="ARBA" id="ARBA00030128"/>
    </source>
</evidence>
<dbReference type="GO" id="GO:0005829">
    <property type="term" value="C:cytosol"/>
    <property type="evidence" value="ECO:0007669"/>
    <property type="project" value="TreeGrafter"/>
</dbReference>
<accession>A0A1H6AQD4</accession>
<dbReference type="Pfam" id="PF00625">
    <property type="entry name" value="Guanylate_kin"/>
    <property type="match status" value="1"/>
</dbReference>
<keyword evidence="7 13" id="KW-0808">Transferase</keyword>
<evidence type="ECO:0000256" key="9">
    <source>
        <dbReference type="ARBA" id="ARBA00022777"/>
    </source>
</evidence>
<feature type="binding site" evidence="13">
    <location>
        <begin position="9"/>
        <end position="16"/>
    </location>
    <ligand>
        <name>ATP</name>
        <dbReference type="ChEBI" id="CHEBI:30616"/>
    </ligand>
</feature>
<dbReference type="Proteomes" id="UP000236738">
    <property type="component" value="Unassembled WGS sequence"/>
</dbReference>
<dbReference type="InterPro" id="IPR017665">
    <property type="entry name" value="Guanylate_kinase"/>
</dbReference>
<dbReference type="RefSeq" id="WP_103914409.1">
    <property type="nucleotide sequence ID" value="NZ_FNUS01000006.1"/>
</dbReference>
<comment type="subcellular location">
    <subcellularLocation>
        <location evidence="2 13">Cytoplasm</location>
    </subcellularLocation>
</comment>
<dbReference type="GO" id="GO:0005524">
    <property type="term" value="F:ATP binding"/>
    <property type="evidence" value="ECO:0007669"/>
    <property type="project" value="UniProtKB-UniRule"/>
</dbReference>
<proteinExistence type="inferred from homology"/>
<keyword evidence="9 13" id="KW-0418">Kinase</keyword>
<dbReference type="CDD" id="cd00071">
    <property type="entry name" value="GMPK"/>
    <property type="match status" value="1"/>
</dbReference>
<dbReference type="InterPro" id="IPR008145">
    <property type="entry name" value="GK/Ca_channel_bsu"/>
</dbReference>
<dbReference type="Gene3D" id="3.40.50.300">
    <property type="entry name" value="P-loop containing nucleotide triphosphate hydrolases"/>
    <property type="match status" value="1"/>
</dbReference>
<dbReference type="PANTHER" id="PTHR23117">
    <property type="entry name" value="GUANYLATE KINASE-RELATED"/>
    <property type="match status" value="1"/>
</dbReference>
<dbReference type="FunFam" id="3.30.63.10:FF:000005">
    <property type="entry name" value="Guanylate kinase"/>
    <property type="match status" value="1"/>
</dbReference>
<dbReference type="PANTHER" id="PTHR23117:SF13">
    <property type="entry name" value="GUANYLATE KINASE"/>
    <property type="match status" value="1"/>
</dbReference>